<evidence type="ECO:0000313" key="2">
    <source>
        <dbReference type="Proteomes" id="UP001596071"/>
    </source>
</evidence>
<name>A0ABW0U2F5_9BACL</name>
<dbReference type="Pfam" id="PF09148">
    <property type="entry name" value="DUF1934"/>
    <property type="match status" value="1"/>
</dbReference>
<dbReference type="InterPro" id="IPR012674">
    <property type="entry name" value="Calycin"/>
</dbReference>
<proteinExistence type="predicted"/>
<dbReference type="Gene3D" id="2.40.128.20">
    <property type="match status" value="1"/>
</dbReference>
<evidence type="ECO:0000313" key="1">
    <source>
        <dbReference type="EMBL" id="MFC5604930.1"/>
    </source>
</evidence>
<keyword evidence="2" id="KW-1185">Reference proteome</keyword>
<sequence length="141" mass="15519">MESTKDGRNVDVRLRSTIRHEGQAADKHELTAAGTLIEKAGKTYLQFTEDLNGQQVRTTVKLEEGDALIMRNGAVQMRLPFSLGEMRPGTYGNGPATFDLLVKTTKLEVGADKFTAHYELHGEGGLLGKHELTITYTEGQK</sequence>
<reference evidence="2" key="1">
    <citation type="journal article" date="2019" name="Int. J. Syst. Evol. Microbiol.">
        <title>The Global Catalogue of Microorganisms (GCM) 10K type strain sequencing project: providing services to taxonomists for standard genome sequencing and annotation.</title>
        <authorList>
            <consortium name="The Broad Institute Genomics Platform"/>
            <consortium name="The Broad Institute Genome Sequencing Center for Infectious Disease"/>
            <person name="Wu L."/>
            <person name="Ma J."/>
        </authorList>
    </citation>
    <scope>NUCLEOTIDE SEQUENCE [LARGE SCALE GENOMIC DNA]</scope>
    <source>
        <strain evidence="2">KACC 11299</strain>
    </source>
</reference>
<protein>
    <submittedName>
        <fullName evidence="1">DUF1934 domain-containing protein</fullName>
    </submittedName>
</protein>
<accession>A0ABW0U2F5</accession>
<dbReference type="Proteomes" id="UP001596071">
    <property type="component" value="Unassembled WGS sequence"/>
</dbReference>
<organism evidence="1 2">
    <name type="scientific">Sporosarcina koreensis</name>
    <dbReference type="NCBI Taxonomy" id="334735"/>
    <lineage>
        <taxon>Bacteria</taxon>
        <taxon>Bacillati</taxon>
        <taxon>Bacillota</taxon>
        <taxon>Bacilli</taxon>
        <taxon>Bacillales</taxon>
        <taxon>Caryophanaceae</taxon>
        <taxon>Sporosarcina</taxon>
    </lineage>
</organism>
<gene>
    <name evidence="1" type="ORF">ACFPTP_16960</name>
</gene>
<dbReference type="EMBL" id="JBHSNP010000029">
    <property type="protein sequence ID" value="MFC5604930.1"/>
    <property type="molecule type" value="Genomic_DNA"/>
</dbReference>
<dbReference type="RefSeq" id="WP_381447247.1">
    <property type="nucleotide sequence ID" value="NZ_JBHSNP010000029.1"/>
</dbReference>
<dbReference type="SUPFAM" id="SSF50814">
    <property type="entry name" value="Lipocalins"/>
    <property type="match status" value="1"/>
</dbReference>
<comment type="caution">
    <text evidence="1">The sequence shown here is derived from an EMBL/GenBank/DDBJ whole genome shotgun (WGS) entry which is preliminary data.</text>
</comment>
<dbReference type="InterPro" id="IPR015231">
    <property type="entry name" value="DUF1934"/>
</dbReference>